<evidence type="ECO:0000313" key="3">
    <source>
        <dbReference type="WBParaSite" id="L893_g11055.t1"/>
    </source>
</evidence>
<dbReference type="WBParaSite" id="L893_g11055.t1">
    <property type="protein sequence ID" value="L893_g11055.t1"/>
    <property type="gene ID" value="L893_g11055"/>
</dbReference>
<proteinExistence type="predicted"/>
<accession>A0A1I7Y002</accession>
<reference evidence="3" key="1">
    <citation type="submission" date="2016-11" db="UniProtKB">
        <authorList>
            <consortium name="WormBaseParasite"/>
        </authorList>
    </citation>
    <scope>IDENTIFICATION</scope>
</reference>
<evidence type="ECO:0000256" key="1">
    <source>
        <dbReference type="SAM" id="MobiDB-lite"/>
    </source>
</evidence>
<name>A0A1I7Y002_9BILA</name>
<sequence length="163" mass="17827">MAGLITVTNLPDPDGLLGGSDEIENLLSKGTRKSGDESTQILDSKNPKSSTWLHPASLPSASLGQRLVRSLPRNKALVGLPVKIAADYKSLKYTAWTRSKRLIKALIRGYNLQQTQQNLKTLTDHKSSTWSHTASLPSPSLGQRLVRSLPRNKALETDGWACQ</sequence>
<keyword evidence="2" id="KW-1185">Reference proteome</keyword>
<evidence type="ECO:0000313" key="2">
    <source>
        <dbReference type="Proteomes" id="UP000095287"/>
    </source>
</evidence>
<dbReference type="AlphaFoldDB" id="A0A1I7Y002"/>
<dbReference type="Proteomes" id="UP000095287">
    <property type="component" value="Unplaced"/>
</dbReference>
<protein>
    <submittedName>
        <fullName evidence="3">Uncharacterized protein</fullName>
    </submittedName>
</protein>
<feature type="compositionally biased region" description="Polar residues" evidence="1">
    <location>
        <begin position="37"/>
        <end position="52"/>
    </location>
</feature>
<organism evidence="2 3">
    <name type="scientific">Steinernema glaseri</name>
    <dbReference type="NCBI Taxonomy" id="37863"/>
    <lineage>
        <taxon>Eukaryota</taxon>
        <taxon>Metazoa</taxon>
        <taxon>Ecdysozoa</taxon>
        <taxon>Nematoda</taxon>
        <taxon>Chromadorea</taxon>
        <taxon>Rhabditida</taxon>
        <taxon>Tylenchina</taxon>
        <taxon>Panagrolaimomorpha</taxon>
        <taxon>Strongyloidoidea</taxon>
        <taxon>Steinernematidae</taxon>
        <taxon>Steinernema</taxon>
    </lineage>
</organism>
<feature type="region of interest" description="Disordered" evidence="1">
    <location>
        <begin position="29"/>
        <end position="53"/>
    </location>
</feature>